<comment type="cofactor">
    <cofactor evidence="1">
        <name>Mg(2+)</name>
        <dbReference type="ChEBI" id="CHEBI:18420"/>
    </cofactor>
</comment>
<dbReference type="PANTHER" id="PTHR46193">
    <property type="entry name" value="6-PHOSPHOGLUCONATE PHOSPHATASE"/>
    <property type="match status" value="1"/>
</dbReference>
<dbReference type="InterPro" id="IPR051600">
    <property type="entry name" value="Beta-PGM-like"/>
</dbReference>
<dbReference type="RefSeq" id="WP_091952896.1">
    <property type="nucleotide sequence ID" value="NZ_FMAI01000001.1"/>
</dbReference>
<dbReference type="GO" id="GO:0003824">
    <property type="term" value="F:catalytic activity"/>
    <property type="evidence" value="ECO:0007669"/>
    <property type="project" value="UniProtKB-ARBA"/>
</dbReference>
<dbReference type="SFLD" id="SFLDG01129">
    <property type="entry name" value="C1.5:_HAD__Beta-PGM__Phosphata"/>
    <property type="match status" value="1"/>
</dbReference>
<keyword evidence="3" id="KW-0479">Metal-binding</keyword>
<reference evidence="6" key="1">
    <citation type="submission" date="2016-08" db="EMBL/GenBank/DDBJ databases">
        <authorList>
            <person name="Varghese N."/>
            <person name="Submissions Spin"/>
        </authorList>
    </citation>
    <scope>NUCLEOTIDE SEQUENCE [LARGE SCALE GENOMIC DNA]</scope>
    <source>
        <strain evidence="6">ERR11</strain>
    </source>
</reference>
<dbReference type="InterPro" id="IPR036412">
    <property type="entry name" value="HAD-like_sf"/>
</dbReference>
<evidence type="ECO:0000256" key="3">
    <source>
        <dbReference type="ARBA" id="ARBA00022723"/>
    </source>
</evidence>
<evidence type="ECO:0000256" key="4">
    <source>
        <dbReference type="ARBA" id="ARBA00022842"/>
    </source>
</evidence>
<dbReference type="Proteomes" id="UP000199184">
    <property type="component" value="Unassembled WGS sequence"/>
</dbReference>
<evidence type="ECO:0000256" key="2">
    <source>
        <dbReference type="ARBA" id="ARBA00006171"/>
    </source>
</evidence>
<proteinExistence type="inferred from homology"/>
<evidence type="ECO:0000256" key="1">
    <source>
        <dbReference type="ARBA" id="ARBA00001946"/>
    </source>
</evidence>
<evidence type="ECO:0000313" key="5">
    <source>
        <dbReference type="EMBL" id="SCB10985.1"/>
    </source>
</evidence>
<protein>
    <submittedName>
        <fullName evidence="5">Haloacid dehalogenase superfamily, subfamily IA, variant 3 with third motif having DD or ED</fullName>
    </submittedName>
</protein>
<dbReference type="SUPFAM" id="SSF56784">
    <property type="entry name" value="HAD-like"/>
    <property type="match status" value="1"/>
</dbReference>
<evidence type="ECO:0000313" key="6">
    <source>
        <dbReference type="Proteomes" id="UP000199184"/>
    </source>
</evidence>
<dbReference type="AlphaFoldDB" id="A0A1C3U6G0"/>
<dbReference type="Pfam" id="PF13419">
    <property type="entry name" value="HAD_2"/>
    <property type="match status" value="1"/>
</dbReference>
<dbReference type="InterPro" id="IPR023198">
    <property type="entry name" value="PGP-like_dom2"/>
</dbReference>
<gene>
    <name evidence="5" type="ORF">GA0061098_1001428</name>
</gene>
<dbReference type="Gene3D" id="3.40.50.1000">
    <property type="entry name" value="HAD superfamily/HAD-like"/>
    <property type="match status" value="1"/>
</dbReference>
<keyword evidence="6" id="KW-1185">Reference proteome</keyword>
<dbReference type="InterPro" id="IPR023214">
    <property type="entry name" value="HAD_sf"/>
</dbReference>
<dbReference type="InterPro" id="IPR006439">
    <property type="entry name" value="HAD-SF_hydro_IA"/>
</dbReference>
<dbReference type="PANTHER" id="PTHR46193:SF10">
    <property type="entry name" value="6-PHOSPHOGLUCONATE PHOSPHATASE"/>
    <property type="match status" value="1"/>
</dbReference>
<dbReference type="SFLD" id="SFLDS00003">
    <property type="entry name" value="Haloacid_Dehalogenase"/>
    <property type="match status" value="1"/>
</dbReference>
<keyword evidence="4" id="KW-0460">Magnesium</keyword>
<name>A0A1C3U6G0_9BRAD</name>
<accession>A0A1C3U6G0</accession>
<dbReference type="CDD" id="cd07526">
    <property type="entry name" value="HAD_BPGM_like"/>
    <property type="match status" value="1"/>
</dbReference>
<sequence>MDYFQSKPDLIIFDCDGVLVDSELLSCQCLSEVLAEFGIALTQTQALELFLGRSTKAIEQHYRDLGQVVPDGFLPRLKSHVLATFAGSLRPIPGIAAIMSDLRMPFCVGSSSDIDRVSLSLDVTDLRAHVGERIYTAQMVRHGKPAPDLFLLAAEKMGAQPARTLVIEDSASGVQAGKAAGMTVWGFVGGSHYRGRDGRAILSEAGADRVFARMSDFWEA</sequence>
<dbReference type="EMBL" id="FMAI01000001">
    <property type="protein sequence ID" value="SCB10985.1"/>
    <property type="molecule type" value="Genomic_DNA"/>
</dbReference>
<dbReference type="NCBIfam" id="TIGR01509">
    <property type="entry name" value="HAD-SF-IA-v3"/>
    <property type="match status" value="1"/>
</dbReference>
<organism evidence="5 6">
    <name type="scientific">Bradyrhizobium shewense</name>
    <dbReference type="NCBI Taxonomy" id="1761772"/>
    <lineage>
        <taxon>Bacteria</taxon>
        <taxon>Pseudomonadati</taxon>
        <taxon>Pseudomonadota</taxon>
        <taxon>Alphaproteobacteria</taxon>
        <taxon>Hyphomicrobiales</taxon>
        <taxon>Nitrobacteraceae</taxon>
        <taxon>Bradyrhizobium</taxon>
    </lineage>
</organism>
<dbReference type="GO" id="GO:0046872">
    <property type="term" value="F:metal ion binding"/>
    <property type="evidence" value="ECO:0007669"/>
    <property type="project" value="UniProtKB-KW"/>
</dbReference>
<comment type="similarity">
    <text evidence="2">Belongs to the HAD-like hydrolase superfamily. CbbY/CbbZ/Gph/YieH family.</text>
</comment>
<dbReference type="InterPro" id="IPR041492">
    <property type="entry name" value="HAD_2"/>
</dbReference>
<dbReference type="Gene3D" id="1.10.150.240">
    <property type="entry name" value="Putative phosphatase, domain 2"/>
    <property type="match status" value="1"/>
</dbReference>